<feature type="domain" description="DUF4350" evidence="2">
    <location>
        <begin position="43"/>
        <end position="290"/>
    </location>
</feature>
<proteinExistence type="predicted"/>
<dbReference type="RefSeq" id="WP_146451325.1">
    <property type="nucleotide sequence ID" value="NZ_SJPS01000004.1"/>
</dbReference>
<evidence type="ECO:0000313" key="3">
    <source>
        <dbReference type="EMBL" id="TWU25742.1"/>
    </source>
</evidence>
<dbReference type="OrthoDB" id="262221at2"/>
<keyword evidence="1" id="KW-0472">Membrane</keyword>
<accession>A0A5C6CMX2</accession>
<reference evidence="3 4" key="1">
    <citation type="submission" date="2019-02" db="EMBL/GenBank/DDBJ databases">
        <title>Deep-cultivation of Planctomycetes and their phenomic and genomic characterization uncovers novel biology.</title>
        <authorList>
            <person name="Wiegand S."/>
            <person name="Jogler M."/>
            <person name="Boedeker C."/>
            <person name="Pinto D."/>
            <person name="Vollmers J."/>
            <person name="Rivas-Marin E."/>
            <person name="Kohn T."/>
            <person name="Peeters S.H."/>
            <person name="Heuer A."/>
            <person name="Rast P."/>
            <person name="Oberbeckmann S."/>
            <person name="Bunk B."/>
            <person name="Jeske O."/>
            <person name="Meyerdierks A."/>
            <person name="Storesund J.E."/>
            <person name="Kallscheuer N."/>
            <person name="Luecker S."/>
            <person name="Lage O.M."/>
            <person name="Pohl T."/>
            <person name="Merkel B.J."/>
            <person name="Hornburger P."/>
            <person name="Mueller R.-W."/>
            <person name="Bruemmer F."/>
            <person name="Labrenz M."/>
            <person name="Spormann A.M."/>
            <person name="Op Den Camp H."/>
            <person name="Overmann J."/>
            <person name="Amann R."/>
            <person name="Jetten M.S.M."/>
            <person name="Mascher T."/>
            <person name="Medema M.H."/>
            <person name="Devos D.P."/>
            <person name="Kaster A.-K."/>
            <person name="Ovreas L."/>
            <person name="Rohde M."/>
            <person name="Galperin M.Y."/>
            <person name="Jogler C."/>
        </authorList>
    </citation>
    <scope>NUCLEOTIDE SEQUENCE [LARGE SCALE GENOMIC DNA]</scope>
    <source>
        <strain evidence="3 4">Pla144</strain>
    </source>
</reference>
<protein>
    <recommendedName>
        <fullName evidence="2">DUF4350 domain-containing protein</fullName>
    </recommendedName>
</protein>
<feature type="transmembrane region" description="Helical" evidence="1">
    <location>
        <begin position="7"/>
        <end position="28"/>
    </location>
</feature>
<keyword evidence="1" id="KW-1133">Transmembrane helix</keyword>
<dbReference type="Proteomes" id="UP000318437">
    <property type="component" value="Unassembled WGS sequence"/>
</dbReference>
<dbReference type="Pfam" id="PF14258">
    <property type="entry name" value="DUF4350"/>
    <property type="match status" value="1"/>
</dbReference>
<evidence type="ECO:0000259" key="2">
    <source>
        <dbReference type="Pfam" id="PF14258"/>
    </source>
</evidence>
<dbReference type="EMBL" id="SJPS01000004">
    <property type="protein sequence ID" value="TWU25742.1"/>
    <property type="molecule type" value="Genomic_DNA"/>
</dbReference>
<gene>
    <name evidence="3" type="ORF">Pla144_29540</name>
</gene>
<keyword evidence="1" id="KW-0812">Transmembrane</keyword>
<evidence type="ECO:0000256" key="1">
    <source>
        <dbReference type="SAM" id="Phobius"/>
    </source>
</evidence>
<dbReference type="AlphaFoldDB" id="A0A5C6CMX2"/>
<keyword evidence="4" id="KW-1185">Reference proteome</keyword>
<organism evidence="3 4">
    <name type="scientific">Bythopirellula polymerisocia</name>
    <dbReference type="NCBI Taxonomy" id="2528003"/>
    <lineage>
        <taxon>Bacteria</taxon>
        <taxon>Pseudomonadati</taxon>
        <taxon>Planctomycetota</taxon>
        <taxon>Planctomycetia</taxon>
        <taxon>Pirellulales</taxon>
        <taxon>Lacipirellulaceae</taxon>
        <taxon>Bythopirellula</taxon>
    </lineage>
</organism>
<comment type="caution">
    <text evidence="3">The sequence shown here is derived from an EMBL/GenBank/DDBJ whole genome shotgun (WGS) entry which is preliminary data.</text>
</comment>
<evidence type="ECO:0000313" key="4">
    <source>
        <dbReference type="Proteomes" id="UP000318437"/>
    </source>
</evidence>
<sequence>MLTTRSVIIAIISVAILSVVCGLISLLWSGATYSTLGKDFYGTRAEGYRALHDLLVALEFETERVLITAPPQDSSSTSYVLWNPRDSVVQNEPAYLKGLLRWVQDGGYLVVTPSVETGEEKNSICPRCHSLRCRCIPIKLLKELGLEDVTIEEYEILLVTPDEQLDTVDSSDDSENTNTDAIRDAVRDIFEAKERPTTRYSVACEGEWDNLSTQVEQVELPNGPSWRINLGELEPLARIAIDDKKGDADSTLAALFSLGKGRVAVISNPYLASNASLSSVDNSVLLVHLLTGSRSQVVFDEFYHGLTVRGNPIWLLSKRPYAVVATSILAVVGVWVWRQAIFLGPSRLEETASRRTLGEYIEAMSRFLLKGRESSKFVLTEVRDGVLWHFCKTLGLPPQQQNVDVVLGLLARRTPQKASQLNAALKFADAVLDNPRAPKQEILLATQKVSDCLST</sequence>
<dbReference type="InterPro" id="IPR025646">
    <property type="entry name" value="DUF4350"/>
</dbReference>
<name>A0A5C6CMX2_9BACT</name>